<dbReference type="Proteomes" id="UP001219933">
    <property type="component" value="Chromosome 1"/>
</dbReference>
<reference evidence="4" key="1">
    <citation type="submission" date="2023-03" db="EMBL/GenBank/DDBJ databases">
        <title>Mating type loci evolution in Malassezia.</title>
        <authorList>
            <person name="Coelho M.A."/>
        </authorList>
    </citation>
    <scope>NUCLEOTIDE SEQUENCE</scope>
    <source>
        <strain evidence="4">CBS 11721</strain>
    </source>
</reference>
<dbReference type="EMBL" id="CP119877">
    <property type="protein sequence ID" value="WFD33270.1"/>
    <property type="molecule type" value="Genomic_DNA"/>
</dbReference>
<sequence>MSEKQEADLTPDVDALLPRLAETQSTPEALEMIAALEKKTRGASDLLSTSRLLMTAVLRIRTVPDAQHTDMALLAETIQTYAKKHGQLKQAIVRMVQLAMTFLHDPSGSATGSIYDVLGKDTLTGDVDMADADEKERQGKEDDRISALFQHGRAVGSTGLDDEARLSLIETLREVTAGKVFVEIERARVTRMYSDMMYARGDVNAAADALQELAVETFGSLERREKVEFILEQMRLNLERGDLHRVNMFARKINTKFFVEEDNHDLKLHYYDLMIRCAMRERKHLDVCKYYRAVLDTPRVASDAERAADVLKNVIMFLVLAPYDNEQSDLMARVESGEGLDAVPEHRSLLKCFSTPELMRWPGIESLYGPLLRATPVFSKDDSDAEYRWEQLHDRVVEHNIQVVSKYYTRIRLERLAQLLDLDVDAAESALAELISKHTIYARIDRPAGVVDFSARQSDASVLNAWSSDMSALLRTVEKVSHLVNKEWAVQRAGLVVTARDS</sequence>
<evidence type="ECO:0000256" key="2">
    <source>
        <dbReference type="ARBA" id="ARBA00022942"/>
    </source>
</evidence>
<feature type="domain" description="PCI" evidence="3">
    <location>
        <begin position="286"/>
        <end position="458"/>
    </location>
</feature>
<dbReference type="GO" id="GO:0008541">
    <property type="term" value="C:proteasome regulatory particle, lid subcomplex"/>
    <property type="evidence" value="ECO:0007669"/>
    <property type="project" value="TreeGrafter"/>
</dbReference>
<dbReference type="Pfam" id="PF01399">
    <property type="entry name" value="PCI"/>
    <property type="match status" value="1"/>
</dbReference>
<dbReference type="PROSITE" id="PS50250">
    <property type="entry name" value="PCI"/>
    <property type="match status" value="1"/>
</dbReference>
<dbReference type="Pfam" id="PF18098">
    <property type="entry name" value="RPN5_C"/>
    <property type="match status" value="1"/>
</dbReference>
<name>A0AAF0J4P6_9BASI</name>
<dbReference type="InterPro" id="IPR054559">
    <property type="entry name" value="PSMD12-CSN4-like_N"/>
</dbReference>
<keyword evidence="5" id="KW-1185">Reference proteome</keyword>
<dbReference type="PANTHER" id="PTHR10855:SF1">
    <property type="entry name" value="26S PROTEASOME NON-ATPASE REGULATORY SUBUNIT 12"/>
    <property type="match status" value="1"/>
</dbReference>
<dbReference type="Pfam" id="PF22241">
    <property type="entry name" value="PSMD12-CSN4_N"/>
    <property type="match status" value="2"/>
</dbReference>
<dbReference type="SUPFAM" id="SSF46785">
    <property type="entry name" value="Winged helix' DNA-binding domain"/>
    <property type="match status" value="1"/>
</dbReference>
<proteinExistence type="inferred from homology"/>
<keyword evidence="2 4" id="KW-0647">Proteasome</keyword>
<evidence type="ECO:0000313" key="5">
    <source>
        <dbReference type="Proteomes" id="UP001219933"/>
    </source>
</evidence>
<dbReference type="InterPro" id="IPR040134">
    <property type="entry name" value="PSMD12/CSN4"/>
</dbReference>
<evidence type="ECO:0000259" key="3">
    <source>
        <dbReference type="PROSITE" id="PS50250"/>
    </source>
</evidence>
<dbReference type="AlphaFoldDB" id="A0AAF0J4P6"/>
<dbReference type="InterPro" id="IPR000717">
    <property type="entry name" value="PCI_dom"/>
</dbReference>
<gene>
    <name evidence="4" type="primary">RPN5</name>
    <name evidence="4" type="ORF">MCUN1_000083</name>
</gene>
<dbReference type="PANTHER" id="PTHR10855">
    <property type="entry name" value="26S PROTEASOME NON-ATPASE REGULATORY SUBUNIT 12/COP9 SIGNALOSOME COMPLEX SUBUNIT 4"/>
    <property type="match status" value="1"/>
</dbReference>
<comment type="similarity">
    <text evidence="1">Belongs to the proteasome subunit p55 family.</text>
</comment>
<evidence type="ECO:0000313" key="4">
    <source>
        <dbReference type="EMBL" id="WFD33270.1"/>
    </source>
</evidence>
<dbReference type="FunFam" id="1.10.10.10:FF:000070">
    <property type="entry name" value="26S proteasome non-ATPase regulatory subunit 12"/>
    <property type="match status" value="1"/>
</dbReference>
<dbReference type="InterPro" id="IPR036388">
    <property type="entry name" value="WH-like_DNA-bd_sf"/>
</dbReference>
<dbReference type="GO" id="GO:0005737">
    <property type="term" value="C:cytoplasm"/>
    <property type="evidence" value="ECO:0007669"/>
    <property type="project" value="TreeGrafter"/>
</dbReference>
<accession>A0AAF0J4P6</accession>
<dbReference type="SMART" id="SM00088">
    <property type="entry name" value="PINT"/>
    <property type="match status" value="1"/>
</dbReference>
<protein>
    <submittedName>
        <fullName evidence="4">Proteasome regulatory particle subunit</fullName>
    </submittedName>
</protein>
<dbReference type="InterPro" id="IPR036390">
    <property type="entry name" value="WH_DNA-bd_sf"/>
</dbReference>
<organism evidence="4 5">
    <name type="scientific">Malassezia cuniculi</name>
    <dbReference type="NCBI Taxonomy" id="948313"/>
    <lineage>
        <taxon>Eukaryota</taxon>
        <taxon>Fungi</taxon>
        <taxon>Dikarya</taxon>
        <taxon>Basidiomycota</taxon>
        <taxon>Ustilaginomycotina</taxon>
        <taxon>Malasseziomycetes</taxon>
        <taxon>Malasseziales</taxon>
        <taxon>Malasseziaceae</taxon>
        <taxon>Malassezia</taxon>
    </lineage>
</organism>
<evidence type="ECO:0000256" key="1">
    <source>
        <dbReference type="ARBA" id="ARBA00006397"/>
    </source>
</evidence>
<dbReference type="GO" id="GO:0005634">
    <property type="term" value="C:nucleus"/>
    <property type="evidence" value="ECO:0007669"/>
    <property type="project" value="UniProtKB-ARBA"/>
</dbReference>
<dbReference type="InterPro" id="IPR040896">
    <property type="entry name" value="RPN5_C"/>
</dbReference>
<dbReference type="Gene3D" id="1.10.10.10">
    <property type="entry name" value="Winged helix-like DNA-binding domain superfamily/Winged helix DNA-binding domain"/>
    <property type="match status" value="1"/>
</dbReference>